<name>A0A5C3L3F9_COPMA</name>
<sequence length="55" mass="6177">MFMSKFALAMHRFAIAVCRDWDLAATSQAHLCSPITTHLAPNNANTVQSFRRLIT</sequence>
<gene>
    <name evidence="2" type="ORF">FA15DRAFT_671244</name>
</gene>
<protein>
    <submittedName>
        <fullName evidence="2">Uncharacterized protein</fullName>
    </submittedName>
</protein>
<dbReference type="AlphaFoldDB" id="A0A5C3L3F9"/>
<accession>A0A5C3L3F9</accession>
<keyword evidence="1" id="KW-0732">Signal</keyword>
<evidence type="ECO:0000256" key="1">
    <source>
        <dbReference type="SAM" id="SignalP"/>
    </source>
</evidence>
<reference evidence="2 3" key="1">
    <citation type="journal article" date="2019" name="Nat. Ecol. Evol.">
        <title>Megaphylogeny resolves global patterns of mushroom evolution.</title>
        <authorList>
            <person name="Varga T."/>
            <person name="Krizsan K."/>
            <person name="Foldi C."/>
            <person name="Dima B."/>
            <person name="Sanchez-Garcia M."/>
            <person name="Sanchez-Ramirez S."/>
            <person name="Szollosi G.J."/>
            <person name="Szarkandi J.G."/>
            <person name="Papp V."/>
            <person name="Albert L."/>
            <person name="Andreopoulos W."/>
            <person name="Angelini C."/>
            <person name="Antonin V."/>
            <person name="Barry K.W."/>
            <person name="Bougher N.L."/>
            <person name="Buchanan P."/>
            <person name="Buyck B."/>
            <person name="Bense V."/>
            <person name="Catcheside P."/>
            <person name="Chovatia M."/>
            <person name="Cooper J."/>
            <person name="Damon W."/>
            <person name="Desjardin D."/>
            <person name="Finy P."/>
            <person name="Geml J."/>
            <person name="Haridas S."/>
            <person name="Hughes K."/>
            <person name="Justo A."/>
            <person name="Karasinski D."/>
            <person name="Kautmanova I."/>
            <person name="Kiss B."/>
            <person name="Kocsube S."/>
            <person name="Kotiranta H."/>
            <person name="LaButti K.M."/>
            <person name="Lechner B.E."/>
            <person name="Liimatainen K."/>
            <person name="Lipzen A."/>
            <person name="Lukacs Z."/>
            <person name="Mihaltcheva S."/>
            <person name="Morgado L.N."/>
            <person name="Niskanen T."/>
            <person name="Noordeloos M.E."/>
            <person name="Ohm R.A."/>
            <person name="Ortiz-Santana B."/>
            <person name="Ovrebo C."/>
            <person name="Racz N."/>
            <person name="Riley R."/>
            <person name="Savchenko A."/>
            <person name="Shiryaev A."/>
            <person name="Soop K."/>
            <person name="Spirin V."/>
            <person name="Szebenyi C."/>
            <person name="Tomsovsky M."/>
            <person name="Tulloss R.E."/>
            <person name="Uehling J."/>
            <person name="Grigoriev I.V."/>
            <person name="Vagvolgyi C."/>
            <person name="Papp T."/>
            <person name="Martin F.M."/>
            <person name="Miettinen O."/>
            <person name="Hibbett D.S."/>
            <person name="Nagy L.G."/>
        </authorList>
    </citation>
    <scope>NUCLEOTIDE SEQUENCE [LARGE SCALE GENOMIC DNA]</scope>
    <source>
        <strain evidence="2 3">CBS 121175</strain>
    </source>
</reference>
<keyword evidence="3" id="KW-1185">Reference proteome</keyword>
<dbReference type="EMBL" id="ML210234">
    <property type="protein sequence ID" value="TFK22708.1"/>
    <property type="molecule type" value="Genomic_DNA"/>
</dbReference>
<feature type="chain" id="PRO_5022845509" evidence="1">
    <location>
        <begin position="19"/>
        <end position="55"/>
    </location>
</feature>
<evidence type="ECO:0000313" key="2">
    <source>
        <dbReference type="EMBL" id="TFK22708.1"/>
    </source>
</evidence>
<dbReference type="Proteomes" id="UP000307440">
    <property type="component" value="Unassembled WGS sequence"/>
</dbReference>
<organism evidence="2 3">
    <name type="scientific">Coprinopsis marcescibilis</name>
    <name type="common">Agaric fungus</name>
    <name type="synonym">Psathyrella marcescibilis</name>
    <dbReference type="NCBI Taxonomy" id="230819"/>
    <lineage>
        <taxon>Eukaryota</taxon>
        <taxon>Fungi</taxon>
        <taxon>Dikarya</taxon>
        <taxon>Basidiomycota</taxon>
        <taxon>Agaricomycotina</taxon>
        <taxon>Agaricomycetes</taxon>
        <taxon>Agaricomycetidae</taxon>
        <taxon>Agaricales</taxon>
        <taxon>Agaricineae</taxon>
        <taxon>Psathyrellaceae</taxon>
        <taxon>Coprinopsis</taxon>
    </lineage>
</organism>
<feature type="signal peptide" evidence="1">
    <location>
        <begin position="1"/>
        <end position="18"/>
    </location>
</feature>
<proteinExistence type="predicted"/>
<evidence type="ECO:0000313" key="3">
    <source>
        <dbReference type="Proteomes" id="UP000307440"/>
    </source>
</evidence>